<dbReference type="VEuPathDB" id="TrichDB:TVAGG3_0980930"/>
<protein>
    <submittedName>
        <fullName evidence="1">Uncharacterized protein</fullName>
    </submittedName>
</protein>
<proteinExistence type="predicted"/>
<evidence type="ECO:0000313" key="2">
    <source>
        <dbReference type="Proteomes" id="UP000001542"/>
    </source>
</evidence>
<organism evidence="1 2">
    <name type="scientific">Trichomonas vaginalis (strain ATCC PRA-98 / G3)</name>
    <dbReference type="NCBI Taxonomy" id="412133"/>
    <lineage>
        <taxon>Eukaryota</taxon>
        <taxon>Metamonada</taxon>
        <taxon>Parabasalia</taxon>
        <taxon>Trichomonadida</taxon>
        <taxon>Trichomonadidae</taxon>
        <taxon>Trichomonas</taxon>
    </lineage>
</organism>
<dbReference type="EMBL" id="DS114507">
    <property type="protein sequence ID" value="EAX87121.1"/>
    <property type="molecule type" value="Genomic_DNA"/>
</dbReference>
<name>A2G6U4_TRIV3</name>
<sequence length="92" mass="10226">MKGFGSSVTAKCLQYASRNHSLNAIQSDALSKLKEQISANTGVYCHKDRNISACAENIKKILEWQFSITNEEELIAAQIQTGMLYTKTIKTV</sequence>
<reference evidence="1" key="2">
    <citation type="journal article" date="2007" name="Science">
        <title>Draft genome sequence of the sexually transmitted pathogen Trichomonas vaginalis.</title>
        <authorList>
            <person name="Carlton J.M."/>
            <person name="Hirt R.P."/>
            <person name="Silva J.C."/>
            <person name="Delcher A.L."/>
            <person name="Schatz M."/>
            <person name="Zhao Q."/>
            <person name="Wortman J.R."/>
            <person name="Bidwell S.L."/>
            <person name="Alsmark U.C.M."/>
            <person name="Besteiro S."/>
            <person name="Sicheritz-Ponten T."/>
            <person name="Noel C.J."/>
            <person name="Dacks J.B."/>
            <person name="Foster P.G."/>
            <person name="Simillion C."/>
            <person name="Van de Peer Y."/>
            <person name="Miranda-Saavedra D."/>
            <person name="Barton G.J."/>
            <person name="Westrop G.D."/>
            <person name="Mueller S."/>
            <person name="Dessi D."/>
            <person name="Fiori P.L."/>
            <person name="Ren Q."/>
            <person name="Paulsen I."/>
            <person name="Zhang H."/>
            <person name="Bastida-Corcuera F.D."/>
            <person name="Simoes-Barbosa A."/>
            <person name="Brown M.T."/>
            <person name="Hayes R.D."/>
            <person name="Mukherjee M."/>
            <person name="Okumura C.Y."/>
            <person name="Schneider R."/>
            <person name="Smith A.J."/>
            <person name="Vanacova S."/>
            <person name="Villalvazo M."/>
            <person name="Haas B.J."/>
            <person name="Pertea M."/>
            <person name="Feldblyum T.V."/>
            <person name="Utterback T.R."/>
            <person name="Shu C.L."/>
            <person name="Osoegawa K."/>
            <person name="de Jong P.J."/>
            <person name="Hrdy I."/>
            <person name="Horvathova L."/>
            <person name="Zubacova Z."/>
            <person name="Dolezal P."/>
            <person name="Malik S.B."/>
            <person name="Logsdon J.M. Jr."/>
            <person name="Henze K."/>
            <person name="Gupta A."/>
            <person name="Wang C.C."/>
            <person name="Dunne R.L."/>
            <person name="Upcroft J.A."/>
            <person name="Upcroft P."/>
            <person name="White O."/>
            <person name="Salzberg S.L."/>
            <person name="Tang P."/>
            <person name="Chiu C.-H."/>
            <person name="Lee Y.-S."/>
            <person name="Embley T.M."/>
            <person name="Coombs G.H."/>
            <person name="Mottram J.C."/>
            <person name="Tachezy J."/>
            <person name="Fraser-Liggett C.M."/>
            <person name="Johnson P.J."/>
        </authorList>
    </citation>
    <scope>NUCLEOTIDE SEQUENCE [LARGE SCALE GENOMIC DNA]</scope>
    <source>
        <strain evidence="1">G3</strain>
    </source>
</reference>
<dbReference type="SMR" id="A2G6U4"/>
<evidence type="ECO:0000313" key="1">
    <source>
        <dbReference type="EMBL" id="EAX87121.1"/>
    </source>
</evidence>
<dbReference type="VEuPathDB" id="TrichDB:TVAG_320480"/>
<dbReference type="AlphaFoldDB" id="A2G6U4"/>
<accession>A2G6U4</accession>
<dbReference type="InParanoid" id="A2G6U4"/>
<keyword evidence="2" id="KW-1185">Reference proteome</keyword>
<dbReference type="Proteomes" id="UP000001542">
    <property type="component" value="Unassembled WGS sequence"/>
</dbReference>
<gene>
    <name evidence="1" type="ORF">TVAG_320480</name>
</gene>
<reference evidence="1" key="1">
    <citation type="submission" date="2006-10" db="EMBL/GenBank/DDBJ databases">
        <authorList>
            <person name="Amadeo P."/>
            <person name="Zhao Q."/>
            <person name="Wortman J."/>
            <person name="Fraser-Liggett C."/>
            <person name="Carlton J."/>
        </authorList>
    </citation>
    <scope>NUCLEOTIDE SEQUENCE</scope>
    <source>
        <strain evidence="1">G3</strain>
    </source>
</reference>